<dbReference type="Pfam" id="PF08282">
    <property type="entry name" value="Hydrolase_3"/>
    <property type="match status" value="1"/>
</dbReference>
<protein>
    <submittedName>
        <fullName evidence="1">Putative haloacid dehalogenase-like hydrolase</fullName>
    </submittedName>
</protein>
<dbReference type="AlphaFoldDB" id="A0A0E0UUM9"/>
<dbReference type="SFLD" id="SFLDS00003">
    <property type="entry name" value="Haloacid_Dehalogenase"/>
    <property type="match status" value="1"/>
</dbReference>
<dbReference type="GO" id="GO:0005829">
    <property type="term" value="C:cytosol"/>
    <property type="evidence" value="ECO:0007669"/>
    <property type="project" value="TreeGrafter"/>
</dbReference>
<name>A0A0E0UUM9_LISMM</name>
<dbReference type="SUPFAM" id="SSF56784">
    <property type="entry name" value="HAD-like"/>
    <property type="match status" value="1"/>
</dbReference>
<dbReference type="PROSITE" id="PS01229">
    <property type="entry name" value="COF_2"/>
    <property type="match status" value="1"/>
</dbReference>
<proteinExistence type="predicted"/>
<dbReference type="InterPro" id="IPR000150">
    <property type="entry name" value="Cof"/>
</dbReference>
<dbReference type="RefSeq" id="WP_012581593.1">
    <property type="nucleotide sequence ID" value="NC_017537.1"/>
</dbReference>
<dbReference type="SFLD" id="SFLDG01144">
    <property type="entry name" value="C2.B.4:_PGP_Like"/>
    <property type="match status" value="1"/>
</dbReference>
<evidence type="ECO:0000313" key="1">
    <source>
        <dbReference type="EMBL" id="AEH92071.1"/>
    </source>
</evidence>
<dbReference type="CDD" id="cd07517">
    <property type="entry name" value="HAD_HPP"/>
    <property type="match status" value="1"/>
</dbReference>
<dbReference type="Proteomes" id="UP000000486">
    <property type="component" value="Chromosome"/>
</dbReference>
<dbReference type="NCBIfam" id="TIGR01484">
    <property type="entry name" value="HAD-SF-IIB"/>
    <property type="match status" value="1"/>
</dbReference>
<dbReference type="EMBL" id="CP002816">
    <property type="protein sequence ID" value="AEH92071.1"/>
    <property type="molecule type" value="Genomic_DNA"/>
</dbReference>
<accession>A0A0E0UUM9</accession>
<dbReference type="HOGENOM" id="CLU_044146_7_0_9"/>
<dbReference type="SFLD" id="SFLDG01140">
    <property type="entry name" value="C2.B:_Phosphomannomutase_and_P"/>
    <property type="match status" value="1"/>
</dbReference>
<dbReference type="PANTHER" id="PTHR10000:SF25">
    <property type="entry name" value="PHOSPHATASE YKRA-RELATED"/>
    <property type="match status" value="1"/>
</dbReference>
<dbReference type="GO" id="GO:0000287">
    <property type="term" value="F:magnesium ion binding"/>
    <property type="evidence" value="ECO:0007669"/>
    <property type="project" value="TreeGrafter"/>
</dbReference>
<organism evidence="1 2">
    <name type="scientific">Listeria monocytogenes serotype 4a (strain M7)</name>
    <dbReference type="NCBI Taxonomy" id="1030009"/>
    <lineage>
        <taxon>Bacteria</taxon>
        <taxon>Bacillati</taxon>
        <taxon>Bacillota</taxon>
        <taxon>Bacilli</taxon>
        <taxon>Bacillales</taxon>
        <taxon>Listeriaceae</taxon>
        <taxon>Listeria</taxon>
    </lineage>
</organism>
<gene>
    <name evidence="1" type="ordered locus">LMM7_1066</name>
</gene>
<dbReference type="PATRIC" id="fig|1030009.3.peg.1055"/>
<dbReference type="Gene3D" id="3.40.50.1000">
    <property type="entry name" value="HAD superfamily/HAD-like"/>
    <property type="match status" value="1"/>
</dbReference>
<dbReference type="GO" id="GO:0016791">
    <property type="term" value="F:phosphatase activity"/>
    <property type="evidence" value="ECO:0007669"/>
    <property type="project" value="TreeGrafter"/>
</dbReference>
<dbReference type="InterPro" id="IPR006379">
    <property type="entry name" value="HAD-SF_hydro_IIB"/>
</dbReference>
<dbReference type="KEGG" id="lmq:LMM7_1066"/>
<keyword evidence="1" id="KW-0378">Hydrolase</keyword>
<dbReference type="PANTHER" id="PTHR10000">
    <property type="entry name" value="PHOSPHOSERINE PHOSPHATASE"/>
    <property type="match status" value="1"/>
</dbReference>
<sequence length="256" mass="28816">MSKIVFFDVDGTLVGETKEIPASAKQAIAKLKENGVYVAIATGRGPFMLDEIRKELDINSYICYNGQYVIFEGKEIYARPLPTESLERLITVASEHEHPIVFSGKDSMRANLPDHDRVTIGMNSIKREYPKVDANYYKGRDIYQCLLFCDESYDAYYREEFKQYGFLRWHDVSVDVCPADGSKAEGIKQMIKKLGFSMEDTYAFGDGLNDIAMLQAVGTGVAMGNGRDEVKAVADYVTDHVDEDGVYKALEHLKLI</sequence>
<dbReference type="NCBIfam" id="TIGR00099">
    <property type="entry name" value="Cof-subfamily"/>
    <property type="match status" value="1"/>
</dbReference>
<dbReference type="InterPro" id="IPR036412">
    <property type="entry name" value="HAD-like_sf"/>
</dbReference>
<reference evidence="1 2" key="1">
    <citation type="journal article" date="2011" name="J. Bacteriol.">
        <title>Genome sequence of the nonpathogenic Listeria monocytogenes serovar 4a strain M7.</title>
        <authorList>
            <person name="Chen J."/>
            <person name="Xia Y."/>
            <person name="Cheng C."/>
            <person name="Fang C."/>
            <person name="Shan Y."/>
            <person name="Jin G."/>
            <person name="Fang W."/>
        </authorList>
    </citation>
    <scope>NUCLEOTIDE SEQUENCE [LARGE SCALE GENOMIC DNA]</scope>
    <source>
        <strain evidence="1 2">M7</strain>
    </source>
</reference>
<dbReference type="InterPro" id="IPR023214">
    <property type="entry name" value="HAD_sf"/>
</dbReference>
<dbReference type="Gene3D" id="3.30.1240.10">
    <property type="match status" value="1"/>
</dbReference>
<evidence type="ECO:0000313" key="2">
    <source>
        <dbReference type="Proteomes" id="UP000000486"/>
    </source>
</evidence>